<dbReference type="PANTHER" id="PTHR38459">
    <property type="entry name" value="PROPHAGE BACTOPRENOL-LINKED GLUCOSE TRANSLOCASE HOMOLOG"/>
    <property type="match status" value="1"/>
</dbReference>
<dbReference type="GO" id="GO:0005886">
    <property type="term" value="C:plasma membrane"/>
    <property type="evidence" value="ECO:0007669"/>
    <property type="project" value="TreeGrafter"/>
</dbReference>
<dbReference type="AlphaFoldDB" id="A0A1G2QWW7"/>
<comment type="subcellular location">
    <subcellularLocation>
        <location evidence="1">Membrane</location>
        <topology evidence="1">Multi-pass membrane protein</topology>
    </subcellularLocation>
</comment>
<dbReference type="EMBL" id="MHTS01000006">
    <property type="protein sequence ID" value="OHA64888.1"/>
    <property type="molecule type" value="Genomic_DNA"/>
</dbReference>
<evidence type="ECO:0000313" key="8">
    <source>
        <dbReference type="EMBL" id="OHA64888.1"/>
    </source>
</evidence>
<evidence type="ECO:0000256" key="1">
    <source>
        <dbReference type="ARBA" id="ARBA00004141"/>
    </source>
</evidence>
<keyword evidence="4 6" id="KW-1133">Transmembrane helix</keyword>
<feature type="domain" description="GtrA/DPMS transmembrane" evidence="7">
    <location>
        <begin position="71"/>
        <end position="203"/>
    </location>
</feature>
<protein>
    <recommendedName>
        <fullName evidence="7">GtrA/DPMS transmembrane domain-containing protein</fullName>
    </recommendedName>
</protein>
<evidence type="ECO:0000256" key="2">
    <source>
        <dbReference type="ARBA" id="ARBA00009399"/>
    </source>
</evidence>
<keyword evidence="5 6" id="KW-0472">Membrane</keyword>
<evidence type="ECO:0000256" key="5">
    <source>
        <dbReference type="ARBA" id="ARBA00023136"/>
    </source>
</evidence>
<name>A0A1G2QWW7_9BACT</name>
<dbReference type="Pfam" id="PF04138">
    <property type="entry name" value="GtrA_DPMS_TM"/>
    <property type="match status" value="1"/>
</dbReference>
<dbReference type="Proteomes" id="UP000178170">
    <property type="component" value="Unassembled WGS sequence"/>
</dbReference>
<comment type="caution">
    <text evidence="8">The sequence shown here is derived from an EMBL/GenBank/DDBJ whole genome shotgun (WGS) entry which is preliminary data.</text>
</comment>
<accession>A0A1G2QWW7</accession>
<evidence type="ECO:0000256" key="4">
    <source>
        <dbReference type="ARBA" id="ARBA00022989"/>
    </source>
</evidence>
<sequence length="205" mass="22292">MNKNDLFFSAVAGLLAAVFLLTIKYSGNIIPIHDIPYLEATLLLFPALAVLGIRIAAIFGQQFSVLFQAAKFLLVGVLNTLVDLGILNILIAASGITAGIGFSIFKGFSFLIAVGNSYLWNKYWTFGEKKSKQDFIAQGKEFTQFLIVSGIGFFLNVGTASAVVNFISPQFGLSVRAWPTVGALAGTLVVMTWNFLGYKFVVFKR</sequence>
<proteinExistence type="inferred from homology"/>
<evidence type="ECO:0000256" key="6">
    <source>
        <dbReference type="SAM" id="Phobius"/>
    </source>
</evidence>
<feature type="transmembrane region" description="Helical" evidence="6">
    <location>
        <begin position="142"/>
        <end position="164"/>
    </location>
</feature>
<dbReference type="GO" id="GO:0000271">
    <property type="term" value="P:polysaccharide biosynthetic process"/>
    <property type="evidence" value="ECO:0007669"/>
    <property type="project" value="InterPro"/>
</dbReference>
<evidence type="ECO:0000259" key="7">
    <source>
        <dbReference type="Pfam" id="PF04138"/>
    </source>
</evidence>
<dbReference type="InterPro" id="IPR007267">
    <property type="entry name" value="GtrA_DPMS_TM"/>
</dbReference>
<evidence type="ECO:0000256" key="3">
    <source>
        <dbReference type="ARBA" id="ARBA00022692"/>
    </source>
</evidence>
<reference evidence="8 9" key="1">
    <citation type="journal article" date="2016" name="Nat. Commun.">
        <title>Thousands of microbial genomes shed light on interconnected biogeochemical processes in an aquifer system.</title>
        <authorList>
            <person name="Anantharaman K."/>
            <person name="Brown C.T."/>
            <person name="Hug L.A."/>
            <person name="Sharon I."/>
            <person name="Castelle C.J."/>
            <person name="Probst A.J."/>
            <person name="Thomas B.C."/>
            <person name="Singh A."/>
            <person name="Wilkins M.J."/>
            <person name="Karaoz U."/>
            <person name="Brodie E.L."/>
            <person name="Williams K.H."/>
            <person name="Hubbard S.S."/>
            <person name="Banfield J.F."/>
        </authorList>
    </citation>
    <scope>NUCLEOTIDE SEQUENCE [LARGE SCALE GENOMIC DNA]</scope>
</reference>
<organism evidence="8 9">
    <name type="scientific">Candidatus Wildermuthbacteria bacterium RIFCSPHIGHO2_01_FULL_48_27b</name>
    <dbReference type="NCBI Taxonomy" id="1802447"/>
    <lineage>
        <taxon>Bacteria</taxon>
        <taxon>Candidatus Wildermuthiibacteriota</taxon>
    </lineage>
</organism>
<comment type="similarity">
    <text evidence="2">Belongs to the GtrA family.</text>
</comment>
<keyword evidence="3 6" id="KW-0812">Transmembrane</keyword>
<dbReference type="PANTHER" id="PTHR38459:SF1">
    <property type="entry name" value="PROPHAGE BACTOPRENOL-LINKED GLUCOSE TRANSLOCASE HOMOLOG"/>
    <property type="match status" value="1"/>
</dbReference>
<feature type="transmembrane region" description="Helical" evidence="6">
    <location>
        <begin position="176"/>
        <end position="196"/>
    </location>
</feature>
<gene>
    <name evidence="8" type="ORF">A2843_00015</name>
</gene>
<feature type="transmembrane region" description="Helical" evidence="6">
    <location>
        <begin position="72"/>
        <end position="93"/>
    </location>
</feature>
<dbReference type="InterPro" id="IPR051401">
    <property type="entry name" value="GtrA_CellWall_Glycosyl"/>
</dbReference>
<feature type="transmembrane region" description="Helical" evidence="6">
    <location>
        <begin position="42"/>
        <end position="60"/>
    </location>
</feature>
<evidence type="ECO:0000313" key="9">
    <source>
        <dbReference type="Proteomes" id="UP000178170"/>
    </source>
</evidence>
<feature type="transmembrane region" description="Helical" evidence="6">
    <location>
        <begin position="99"/>
        <end position="121"/>
    </location>
</feature>